<name>F0S7D2_PSESL</name>
<protein>
    <submittedName>
        <fullName evidence="1">Uncharacterized protein</fullName>
    </submittedName>
</protein>
<dbReference type="EMBL" id="CP002545">
    <property type="protein sequence ID" value="ADY51157.1"/>
    <property type="molecule type" value="Genomic_DNA"/>
</dbReference>
<organism evidence="1 2">
    <name type="scientific">Pseudopedobacter saltans (strain ATCC 51119 / DSM 12145 / JCM 21818 / CCUG 39354 / LMG 10337 / NBRC 100064 / NCIMB 13643)</name>
    <name type="common">Pedobacter saltans</name>
    <dbReference type="NCBI Taxonomy" id="762903"/>
    <lineage>
        <taxon>Bacteria</taxon>
        <taxon>Pseudomonadati</taxon>
        <taxon>Bacteroidota</taxon>
        <taxon>Sphingobacteriia</taxon>
        <taxon>Sphingobacteriales</taxon>
        <taxon>Sphingobacteriaceae</taxon>
        <taxon>Pseudopedobacter</taxon>
    </lineage>
</organism>
<accession>F0S7D2</accession>
<evidence type="ECO:0000313" key="2">
    <source>
        <dbReference type="Proteomes" id="UP000000310"/>
    </source>
</evidence>
<proteinExistence type="predicted"/>
<dbReference type="STRING" id="762903.Pedsa_0578"/>
<reference evidence="2" key="2">
    <citation type="submission" date="2011-02" db="EMBL/GenBank/DDBJ databases">
        <title>The complete genome of Pedobacter saltans DSM 12145.</title>
        <authorList>
            <consortium name="US DOE Joint Genome Institute (JGI-PGF)"/>
            <person name="Lucas S."/>
            <person name="Copeland A."/>
            <person name="Lapidus A."/>
            <person name="Bruce D."/>
            <person name="Goodwin L."/>
            <person name="Pitluck S."/>
            <person name="Kyrpides N."/>
            <person name="Mavromatis K."/>
            <person name="Pagani I."/>
            <person name="Ivanova N."/>
            <person name="Ovchinnikova G."/>
            <person name="Lu M."/>
            <person name="Detter J.C."/>
            <person name="Han C."/>
            <person name="Land M."/>
            <person name="Hauser L."/>
            <person name="Markowitz V."/>
            <person name="Cheng J.-F."/>
            <person name="Hugenholtz P."/>
            <person name="Woyke T."/>
            <person name="Wu D."/>
            <person name="Tindall B."/>
            <person name="Pomrenke H.G."/>
            <person name="Brambilla E."/>
            <person name="Klenk H.-P."/>
            <person name="Eisen J.A."/>
        </authorList>
    </citation>
    <scope>NUCLEOTIDE SEQUENCE [LARGE SCALE GENOMIC DNA]</scope>
    <source>
        <strain evidence="2">ATCC 51119 / DSM 12145 / JCM 21818 / LMG 10337 / NBRC 100064 / NCIMB 13643</strain>
    </source>
</reference>
<sequence length="586" mass="68489">MPAFYVLFFKETNTFYYESINNFAQSLYKKDANWNAQPSHVLRFSKPFNESAIEEIFHLTLKKGKFQRTINEKVIAQSITVNTGDKILIDTDFNVADDGEIRKLIEGIGLEIINEGKWKDLIFVHKKASGNVASTSKYNLVLGIANYYNGNLIDALSFFRTSTNLKSELTEDLRNHLLFFDTTVKYSIGLISYEEYDRKMQQLETADNVGLYIKLEKAKRKYIESLNINSTDRYENFVSDINAIITDPKANDSIKLNAKCELILFEGYKNNMEYVKGVSMINALEESIGPNIQLRVDSAKRFISANETWFKNVQQLKEDAINTKNYFAYYIALINEVKINYEFEVYTANVFIVQDIPEFPKPEIPDKEPFFESMLEKISKAVSYFYHIGHIENTVAALSTKYEILHYLNRIEEAEKGLSDLESIIESYDLTEQKKKLEILKNNGATHQHFKVWMDKIFSESDAKKREYDEMRSEMIKMDEKESKVKEKSTTKNLHIHLFPIGHFQFPVEQKELVYEILNISMEARKTFDEMFKMVIPVANIYYNPISQEGYVDGKLADTGIEVWRNIFRVRKSFYENKFYRYEPSF</sequence>
<reference evidence="1 2" key="1">
    <citation type="journal article" date="2011" name="Stand. Genomic Sci.">
        <title>Complete genome sequence of the gliding, heparinolytic Pedobacter saltans type strain (113).</title>
        <authorList>
            <person name="Liolios K."/>
            <person name="Sikorski J."/>
            <person name="Lu M."/>
            <person name="Nolan M."/>
            <person name="Lapidus A."/>
            <person name="Lucas S."/>
            <person name="Hammon N."/>
            <person name="Deshpande S."/>
            <person name="Cheng J.F."/>
            <person name="Tapia R."/>
            <person name="Han C."/>
            <person name="Goodwin L."/>
            <person name="Pitluck S."/>
            <person name="Huntemann M."/>
            <person name="Ivanova N."/>
            <person name="Pagani I."/>
            <person name="Mavromatis K."/>
            <person name="Ovchinikova G."/>
            <person name="Pati A."/>
            <person name="Chen A."/>
            <person name="Palaniappan K."/>
            <person name="Land M."/>
            <person name="Hauser L."/>
            <person name="Brambilla E.M."/>
            <person name="Kotsyurbenko O."/>
            <person name="Rohde M."/>
            <person name="Tindall B.J."/>
            <person name="Abt B."/>
            <person name="Goker M."/>
            <person name="Detter J.C."/>
            <person name="Woyke T."/>
            <person name="Bristow J."/>
            <person name="Eisen J.A."/>
            <person name="Markowitz V."/>
            <person name="Hugenholtz P."/>
            <person name="Klenk H.P."/>
            <person name="Kyrpides N.C."/>
        </authorList>
    </citation>
    <scope>NUCLEOTIDE SEQUENCE [LARGE SCALE GENOMIC DNA]</scope>
    <source>
        <strain evidence="2">ATCC 51119 / DSM 12145 / JCM 21818 / LMG 10337 / NBRC 100064 / NCIMB 13643</strain>
    </source>
</reference>
<dbReference type="HOGENOM" id="CLU_465286_0_0_10"/>
<dbReference type="AlphaFoldDB" id="F0S7D2"/>
<keyword evidence="2" id="KW-1185">Reference proteome</keyword>
<dbReference type="eggNOG" id="ENOG502ZRVM">
    <property type="taxonomic scope" value="Bacteria"/>
</dbReference>
<evidence type="ECO:0000313" key="1">
    <source>
        <dbReference type="EMBL" id="ADY51157.1"/>
    </source>
</evidence>
<gene>
    <name evidence="1" type="ordered locus">Pedsa_0578</name>
</gene>
<dbReference type="KEGG" id="psn:Pedsa_0578"/>
<dbReference type="Proteomes" id="UP000000310">
    <property type="component" value="Chromosome"/>
</dbReference>